<accession>A0A421GCM9</accession>
<sequence>VTITDVTVAGLSGTATNLYDVVVNPKVVSDWSFSGVTVSASNNGKLAGVPNSLSV</sequence>
<dbReference type="EMBL" id="MAYM02000404">
    <property type="protein sequence ID" value="RLN38532.1"/>
    <property type="molecule type" value="Genomic_DNA"/>
</dbReference>
<proteinExistence type="predicted"/>
<gene>
    <name evidence="1" type="ORF">BBI17_009502</name>
    <name evidence="2" type="ORF">BBO99_00009467</name>
</gene>
<protein>
    <submittedName>
        <fullName evidence="2">Uncharacterized protein</fullName>
    </submittedName>
</protein>
<keyword evidence="3" id="KW-1185">Reference proteome</keyword>
<evidence type="ECO:0000313" key="2">
    <source>
        <dbReference type="EMBL" id="RLN73302.1"/>
    </source>
</evidence>
<comment type="caution">
    <text evidence="2">The sequence shown here is derived from an EMBL/GenBank/DDBJ whole genome shotgun (WGS) entry which is preliminary data.</text>
</comment>
<organism evidence="2 3">
    <name type="scientific">Phytophthora kernoviae</name>
    <dbReference type="NCBI Taxonomy" id="325452"/>
    <lineage>
        <taxon>Eukaryota</taxon>
        <taxon>Sar</taxon>
        <taxon>Stramenopiles</taxon>
        <taxon>Oomycota</taxon>
        <taxon>Peronosporomycetes</taxon>
        <taxon>Peronosporales</taxon>
        <taxon>Peronosporaceae</taxon>
        <taxon>Phytophthora</taxon>
    </lineage>
</organism>
<dbReference type="EMBL" id="MBDN02000805">
    <property type="protein sequence ID" value="RLN73302.1"/>
    <property type="molecule type" value="Genomic_DNA"/>
</dbReference>
<evidence type="ECO:0000313" key="1">
    <source>
        <dbReference type="EMBL" id="RLN38532.1"/>
    </source>
</evidence>
<dbReference type="AlphaFoldDB" id="A0A421GCM9"/>
<name>A0A421GCM9_9STRA</name>
<evidence type="ECO:0000313" key="4">
    <source>
        <dbReference type="Proteomes" id="UP000285883"/>
    </source>
</evidence>
<feature type="non-terminal residue" evidence="2">
    <location>
        <position position="1"/>
    </location>
</feature>
<dbReference type="Proteomes" id="UP000285624">
    <property type="component" value="Unassembled WGS sequence"/>
</dbReference>
<evidence type="ECO:0000313" key="3">
    <source>
        <dbReference type="Proteomes" id="UP000285624"/>
    </source>
</evidence>
<reference evidence="3 4" key="1">
    <citation type="submission" date="2018-07" db="EMBL/GenBank/DDBJ databases">
        <title>Genome sequencing of oomycete isolates from Chile give support for New Zealand origin for Phytophthora kernoviae and make available the first Nothophytophthora sp. genome.</title>
        <authorList>
            <person name="Studholme D.J."/>
            <person name="Sanfuentes E."/>
            <person name="Panda P."/>
            <person name="Hill R."/>
            <person name="Sambles C."/>
            <person name="Grant M."/>
            <person name="Williams N.M."/>
            <person name="Mcdougal R.L."/>
        </authorList>
    </citation>
    <scope>NUCLEOTIDE SEQUENCE [LARGE SCALE GENOMIC DNA]</scope>
    <source>
        <strain evidence="1">Chile2</strain>
        <strain evidence="2">Chile4</strain>
    </source>
</reference>
<dbReference type="Proteomes" id="UP000285883">
    <property type="component" value="Unassembled WGS sequence"/>
</dbReference>